<keyword evidence="5 7" id="KW-0539">Nucleus</keyword>
<feature type="domain" description="Enhancer of polycomb-like N-terminal" evidence="9">
    <location>
        <begin position="9"/>
        <end position="157"/>
    </location>
</feature>
<accession>A0A8H7PPG6</accession>
<evidence type="ECO:0000313" key="10">
    <source>
        <dbReference type="EMBL" id="KAG2177852.1"/>
    </source>
</evidence>
<dbReference type="GO" id="GO:0005634">
    <property type="term" value="C:nucleus"/>
    <property type="evidence" value="ECO:0007669"/>
    <property type="project" value="UniProtKB-SubCell"/>
</dbReference>
<dbReference type="InterPro" id="IPR019542">
    <property type="entry name" value="Enhancer_polycomb-like_N"/>
</dbReference>
<evidence type="ECO:0000256" key="4">
    <source>
        <dbReference type="ARBA" id="ARBA00023163"/>
    </source>
</evidence>
<proteinExistence type="inferred from homology"/>
<dbReference type="GO" id="GO:0035267">
    <property type="term" value="C:NuA4 histone acetyltransferase complex"/>
    <property type="evidence" value="ECO:0007669"/>
    <property type="project" value="InterPro"/>
</dbReference>
<evidence type="ECO:0000259" key="9">
    <source>
        <dbReference type="Pfam" id="PF10513"/>
    </source>
</evidence>
<dbReference type="InterPro" id="IPR024943">
    <property type="entry name" value="Enhancer_polycomb"/>
</dbReference>
<evidence type="ECO:0000256" key="1">
    <source>
        <dbReference type="ARBA" id="ARBA00004123"/>
    </source>
</evidence>
<name>A0A8H7PPG6_MORIS</name>
<evidence type="ECO:0000256" key="5">
    <source>
        <dbReference type="ARBA" id="ARBA00023242"/>
    </source>
</evidence>
<dbReference type="AlphaFoldDB" id="A0A8H7PPG6"/>
<comment type="similarity">
    <text evidence="2 7">Belongs to the enhancer of polycomb family.</text>
</comment>
<feature type="region of interest" description="Disordered" evidence="8">
    <location>
        <begin position="497"/>
        <end position="524"/>
    </location>
</feature>
<organism evidence="10 11">
    <name type="scientific">Mortierella isabellina</name>
    <name type="common">Filamentous fungus</name>
    <name type="synonym">Umbelopsis isabellina</name>
    <dbReference type="NCBI Taxonomy" id="91625"/>
    <lineage>
        <taxon>Eukaryota</taxon>
        <taxon>Fungi</taxon>
        <taxon>Fungi incertae sedis</taxon>
        <taxon>Mucoromycota</taxon>
        <taxon>Mucoromycotina</taxon>
        <taxon>Umbelopsidomycetes</taxon>
        <taxon>Umbelopsidales</taxon>
        <taxon>Umbelopsidaceae</taxon>
        <taxon>Umbelopsis</taxon>
    </lineage>
</organism>
<comment type="subcellular location">
    <subcellularLocation>
        <location evidence="1 7">Nucleus</location>
    </subcellularLocation>
</comment>
<dbReference type="OrthoDB" id="435275at2759"/>
<keyword evidence="4 7" id="KW-0804">Transcription</keyword>
<feature type="region of interest" description="Disordered" evidence="8">
    <location>
        <begin position="619"/>
        <end position="685"/>
    </location>
</feature>
<comment type="function">
    <text evidence="6">Component of the NuA4 histone acetyltransferase complex which is involved in transcriptional activation of selected genes principally by acetylation of nucleosomal histone H4 and H2A. The NuA4 complex is also involved in DNA repair. Involved in gene silencing by neighboring heterochromatin, blockage of the silencing spreading along the chromosome, and required for cell cycle progression through G2/M.</text>
</comment>
<keyword evidence="11" id="KW-1185">Reference proteome</keyword>
<feature type="compositionally biased region" description="Polar residues" evidence="8">
    <location>
        <begin position="500"/>
        <end position="511"/>
    </location>
</feature>
<dbReference type="GO" id="GO:0006357">
    <property type="term" value="P:regulation of transcription by RNA polymerase II"/>
    <property type="evidence" value="ECO:0007669"/>
    <property type="project" value="InterPro"/>
</dbReference>
<reference evidence="10" key="1">
    <citation type="submission" date="2020-12" db="EMBL/GenBank/DDBJ databases">
        <title>Metabolic potential, ecology and presence of endohyphal bacteria is reflected in genomic diversity of Mucoromycotina.</title>
        <authorList>
            <person name="Muszewska A."/>
            <person name="Okrasinska A."/>
            <person name="Steczkiewicz K."/>
            <person name="Drgas O."/>
            <person name="Orlowska M."/>
            <person name="Perlinska-Lenart U."/>
            <person name="Aleksandrzak-Piekarczyk T."/>
            <person name="Szatraj K."/>
            <person name="Zielenkiewicz U."/>
            <person name="Pilsyk S."/>
            <person name="Malc E."/>
            <person name="Mieczkowski P."/>
            <person name="Kruszewska J.S."/>
            <person name="Biernat P."/>
            <person name="Pawlowska J."/>
        </authorList>
    </citation>
    <scope>NUCLEOTIDE SEQUENCE</scope>
    <source>
        <strain evidence="10">WA0000067209</strain>
    </source>
</reference>
<dbReference type="EMBL" id="JAEPQZ010000008">
    <property type="protein sequence ID" value="KAG2177852.1"/>
    <property type="molecule type" value="Genomic_DNA"/>
</dbReference>
<evidence type="ECO:0000256" key="2">
    <source>
        <dbReference type="ARBA" id="ARBA00008035"/>
    </source>
</evidence>
<evidence type="ECO:0000256" key="3">
    <source>
        <dbReference type="ARBA" id="ARBA00023015"/>
    </source>
</evidence>
<evidence type="ECO:0000313" key="11">
    <source>
        <dbReference type="Proteomes" id="UP000654370"/>
    </source>
</evidence>
<keyword evidence="3 7" id="KW-0805">Transcription regulation</keyword>
<sequence>RLPMSSRFRVKRLKFDQSLTIHRQCDLPDFDDHVSGQRSAPQVETGVDKEEEEEHHLQAAISASHAAYTTGQESRLYIPTPDASQTIDLNAYHKLYKSPYNNPSSFVKFSATVEDSIGCPYMMDEVDEDWLVAYNKAHPDKKLSEDSFETIMWRLESACQEKVPYLHNDITNIPAFDEFASEFNVKPYVTLKSQAGFVYEQWKKRRIIRKGASLIPPLRLDEGLRDDSDPYVCFRRRETKPVRKTRRTDQQSLEKLRKLRAELETARSLLEMVTRREKLRKESLLTEHSIFNQRCMLREMQQQLGIKDEFDLFPVKKKRKSESHSGATIKIPINKLKREVYDTDKKSAAEVAIEAEVARRRERNIGVEDVTDSGYQPFPPSLQTQFFRNLSDHTTQDVPRQWSYRKRVGRGGRVFIDRRPCHTRYKQYGGKTKPGMQMDLESDASDQDEMDIDDMEDKYLTYRCGLLQENELRNLITIPAVNPNTITAQQMGIILPTHSAKPQPTDPSRSPQALPIKRQNSKQRLTPQQAAVAMTNDMIVANVAAAVGGPHRDKASMQLALQHLQQQHGTTDVAVLQKKIFNAQLAQQQKLKEESTGQQKENSASRKMTIQMPPNLLQNKAHVPLSPSSNTMVNQQGTGNSSTSANDDLESQLKQQLLKKPTTLPNTPVDSPPQRHPQHGVANHA</sequence>
<gene>
    <name evidence="10" type="ORF">INT43_003099</name>
</gene>
<comment type="caution">
    <text evidence="10">The sequence shown here is derived from an EMBL/GenBank/DDBJ whole genome shotgun (WGS) entry which is preliminary data.</text>
</comment>
<feature type="non-terminal residue" evidence="10">
    <location>
        <position position="685"/>
    </location>
</feature>
<dbReference type="Proteomes" id="UP000654370">
    <property type="component" value="Unassembled WGS sequence"/>
</dbReference>
<dbReference type="Pfam" id="PF10513">
    <property type="entry name" value="EPL1"/>
    <property type="match status" value="1"/>
</dbReference>
<dbReference type="PANTHER" id="PTHR14898">
    <property type="entry name" value="ENHANCER OF POLYCOMB"/>
    <property type="match status" value="1"/>
</dbReference>
<evidence type="ECO:0000256" key="6">
    <source>
        <dbReference type="ARBA" id="ARBA00025513"/>
    </source>
</evidence>
<evidence type="ECO:0000256" key="8">
    <source>
        <dbReference type="SAM" id="MobiDB-lite"/>
    </source>
</evidence>
<feature type="compositionally biased region" description="Polar residues" evidence="8">
    <location>
        <begin position="626"/>
        <end position="646"/>
    </location>
</feature>
<protein>
    <recommendedName>
        <fullName evidence="7">Enhancer of polycomb-like protein</fullName>
    </recommendedName>
</protein>
<evidence type="ECO:0000256" key="7">
    <source>
        <dbReference type="RuleBase" id="RU361124"/>
    </source>
</evidence>